<feature type="compositionally biased region" description="Polar residues" evidence="1">
    <location>
        <begin position="532"/>
        <end position="550"/>
    </location>
</feature>
<sequence>MATPDESAKPQRATKQELLEMHRESDRLIRSAPVVMEPRVNKKLTMGSFLARFQAKTSITTSPVKAPIAPSSPTTSSPNTVPVAEPLPSNKTPNNVHAASDEEDELELEIIDDELALQKEQRAQSMSTLLTGINRFQSLIKSPDKRSNNCSLDDFCTKPLSPVKKAPVLPAGIGHKQLNQLLTQKILHRASQRHLHALDTAGPTTVSMHDPTGAERHSAPLTSTDDEAEPAANVVEAHNSSGAELSDASGNESNADLGTDDDSDNDAPRHRPTRTLKRPSQALTHSPPEPPASTAQLPSSSSSAQPLFPLFKQVGQPKVAVPDGGNTLQATVDSDATMTLSPTTHGLLGVGGATMATSTDQHPPLATGGLSNDAAAVANATTKWFDATCFSDIPSPSQDSLLGSSDSNEPMMTDIPEPSPVTSVSLGLTRPPTTEDGTLCGASGLVSTQPLSPTQLLPASGPDGCSAMSPTQLFPDTAMDITNGHNTSSVTAVIATALPPNQVVVSTSLDSQRQADPTGTKKLSRLFRRKATVSNKSNPAGSGCNRSNRSGRPKSEFVDAEAEEGESDDESVDGRQTRLFQHGPLGAKPSLASGQKHDGSDQGAEDEEEDGSDLDNWDDNDSMLAYSGDEDIEGQDPSLIRQLHHEKEAQADASAIAMLSRDIAEGRLLARSRQRRRRGQPGSGTGADGELTNLADWVDGDALTENADQERRRLMWKRGLRLGQSRERGEDLAYSKLSELAKNPETAAFARSAFCIDLPEDAAQQTVDDADLSDTSVHSLHASPSDGGGESPTEADLVESSRRVRAGPKRDRAYYRKKRDQLLSAIADPLSPSAADEDDGDGDQLLAVVGNHSVGFDLDATSSVNIDQLISQRNAAHRLDFVEPDHSLTASAGGGLVNSQTNPEEHSQPTGDAALSDFTISRHSKLKRFLPDLSEPSGVTIGDRAVMRKKNPNQAFGFSTLTTLKSAQGPENATNAHTEKRRRVEDAAASSAPVLRIAGMATSAPGTEAPPTVPKGGTSRLLQILK</sequence>
<feature type="region of interest" description="Disordered" evidence="1">
    <location>
        <begin position="886"/>
        <end position="912"/>
    </location>
</feature>
<feature type="region of interest" description="Disordered" evidence="1">
    <location>
        <begin position="61"/>
        <end position="101"/>
    </location>
</feature>
<feature type="compositionally biased region" description="Basic residues" evidence="1">
    <location>
        <begin position="522"/>
        <end position="531"/>
    </location>
</feature>
<evidence type="ECO:0000256" key="1">
    <source>
        <dbReference type="SAM" id="MobiDB-lite"/>
    </source>
</evidence>
<feature type="region of interest" description="Disordered" evidence="1">
    <location>
        <begin position="1"/>
        <end position="25"/>
    </location>
</feature>
<gene>
    <name evidence="2" type="ORF">H4R34_001756</name>
</gene>
<accession>A0A9W8B308</accession>
<name>A0A9W8B308_9FUNG</name>
<feature type="region of interest" description="Disordered" evidence="1">
    <location>
        <begin position="507"/>
        <end position="634"/>
    </location>
</feature>
<organism evidence="2 3">
    <name type="scientific">Dimargaris verticillata</name>
    <dbReference type="NCBI Taxonomy" id="2761393"/>
    <lineage>
        <taxon>Eukaryota</taxon>
        <taxon>Fungi</taxon>
        <taxon>Fungi incertae sedis</taxon>
        <taxon>Zoopagomycota</taxon>
        <taxon>Kickxellomycotina</taxon>
        <taxon>Dimargaritomycetes</taxon>
        <taxon>Dimargaritales</taxon>
        <taxon>Dimargaritaceae</taxon>
        <taxon>Dimargaris</taxon>
    </lineage>
</organism>
<feature type="compositionally biased region" description="Polar residues" evidence="1">
    <location>
        <begin position="507"/>
        <end position="517"/>
    </location>
</feature>
<feature type="region of interest" description="Disordered" evidence="1">
    <location>
        <begin position="199"/>
        <end position="305"/>
    </location>
</feature>
<evidence type="ECO:0000313" key="2">
    <source>
        <dbReference type="EMBL" id="KAJ1982304.1"/>
    </source>
</evidence>
<feature type="compositionally biased region" description="Basic residues" evidence="1">
    <location>
        <begin position="670"/>
        <end position="679"/>
    </location>
</feature>
<feature type="compositionally biased region" description="Acidic residues" evidence="1">
    <location>
        <begin position="558"/>
        <end position="571"/>
    </location>
</feature>
<feature type="compositionally biased region" description="Polar residues" evidence="1">
    <location>
        <begin position="967"/>
        <end position="976"/>
    </location>
</feature>
<feature type="compositionally biased region" description="Low complexity" evidence="1">
    <location>
        <begin position="292"/>
        <end position="305"/>
    </location>
</feature>
<dbReference type="Proteomes" id="UP001151582">
    <property type="component" value="Unassembled WGS sequence"/>
</dbReference>
<dbReference type="EMBL" id="JANBQB010000094">
    <property type="protein sequence ID" value="KAJ1982304.1"/>
    <property type="molecule type" value="Genomic_DNA"/>
</dbReference>
<feature type="compositionally biased region" description="Acidic residues" evidence="1">
    <location>
        <begin position="603"/>
        <end position="621"/>
    </location>
</feature>
<protein>
    <recommendedName>
        <fullName evidence="4">DNA replication checkpoint mediator MRC1 domain-containing protein</fullName>
    </recommendedName>
</protein>
<feature type="region of interest" description="Disordered" evidence="1">
    <location>
        <begin position="967"/>
        <end position="1021"/>
    </location>
</feature>
<evidence type="ECO:0000313" key="3">
    <source>
        <dbReference type="Proteomes" id="UP001151582"/>
    </source>
</evidence>
<dbReference type="OrthoDB" id="5600381at2759"/>
<feature type="compositionally biased region" description="Low complexity" evidence="1">
    <location>
        <begin position="71"/>
        <end position="83"/>
    </location>
</feature>
<evidence type="ECO:0008006" key="4">
    <source>
        <dbReference type="Google" id="ProtNLM"/>
    </source>
</evidence>
<proteinExistence type="predicted"/>
<feature type="region of interest" description="Disordered" evidence="1">
    <location>
        <begin position="670"/>
        <end position="692"/>
    </location>
</feature>
<keyword evidence="3" id="KW-1185">Reference proteome</keyword>
<comment type="caution">
    <text evidence="2">The sequence shown here is derived from an EMBL/GenBank/DDBJ whole genome shotgun (WGS) entry which is preliminary data.</text>
</comment>
<feature type="compositionally biased region" description="Polar residues" evidence="1">
    <location>
        <begin position="238"/>
        <end position="256"/>
    </location>
</feature>
<feature type="region of interest" description="Disordered" evidence="1">
    <location>
        <begin position="766"/>
        <end position="813"/>
    </location>
</feature>
<reference evidence="2" key="1">
    <citation type="submission" date="2022-07" db="EMBL/GenBank/DDBJ databases">
        <title>Phylogenomic reconstructions and comparative analyses of Kickxellomycotina fungi.</title>
        <authorList>
            <person name="Reynolds N.K."/>
            <person name="Stajich J.E."/>
            <person name="Barry K."/>
            <person name="Grigoriev I.V."/>
            <person name="Crous P."/>
            <person name="Smith M.E."/>
        </authorList>
    </citation>
    <scope>NUCLEOTIDE SEQUENCE</scope>
    <source>
        <strain evidence="2">RSA 567</strain>
    </source>
</reference>
<dbReference type="AlphaFoldDB" id="A0A9W8B308"/>
<feature type="compositionally biased region" description="Polar residues" evidence="1">
    <location>
        <begin position="766"/>
        <end position="778"/>
    </location>
</feature>